<proteinExistence type="predicted"/>
<sequence length="68" mass="7626">MAMERKAVCFNLDVPDERAMYELAHEMNFSGWVKSQLKPLALARISQRVARGVGVPVPVRKAVTRDGK</sequence>
<dbReference type="EMBL" id="AYJU01000003">
    <property type="protein sequence ID" value="EST55695.1"/>
    <property type="molecule type" value="Genomic_DNA"/>
</dbReference>
<reference evidence="1 2" key="1">
    <citation type="journal article" date="2014" name="Genome Announc.">
        <title>Draft Genome Sequence of Brevibacillus panacihumi Strain W25, a Halotolerant Hydrocarbon-Degrading Bacterium.</title>
        <authorList>
            <person name="Wang X."/>
            <person name="Jin D."/>
            <person name="Zhou L."/>
            <person name="Wu L."/>
            <person name="An W."/>
            <person name="Chen Y."/>
            <person name="Zhao L."/>
        </authorList>
    </citation>
    <scope>NUCLEOTIDE SEQUENCE [LARGE SCALE GENOMIC DNA]</scope>
    <source>
        <strain evidence="1 2">W25</strain>
    </source>
</reference>
<dbReference type="Proteomes" id="UP000017973">
    <property type="component" value="Unassembled WGS sequence"/>
</dbReference>
<comment type="caution">
    <text evidence="1">The sequence shown here is derived from an EMBL/GenBank/DDBJ whole genome shotgun (WGS) entry which is preliminary data.</text>
</comment>
<protein>
    <submittedName>
        <fullName evidence="1">Uncharacterized protein</fullName>
    </submittedName>
</protein>
<gene>
    <name evidence="1" type="ORF">T458_06985</name>
</gene>
<dbReference type="AlphaFoldDB" id="V6MCR6"/>
<dbReference type="HOGENOM" id="CLU_2785765_0_0_9"/>
<accession>V6MCR6</accession>
<keyword evidence="2" id="KW-1185">Reference proteome</keyword>
<evidence type="ECO:0000313" key="1">
    <source>
        <dbReference type="EMBL" id="EST55695.1"/>
    </source>
</evidence>
<dbReference type="OrthoDB" id="2472160at2"/>
<organism evidence="1 2">
    <name type="scientific">Brevibacillus panacihumi W25</name>
    <dbReference type="NCBI Taxonomy" id="1408254"/>
    <lineage>
        <taxon>Bacteria</taxon>
        <taxon>Bacillati</taxon>
        <taxon>Bacillota</taxon>
        <taxon>Bacilli</taxon>
        <taxon>Bacillales</taxon>
        <taxon>Paenibacillaceae</taxon>
        <taxon>Brevibacillus</taxon>
    </lineage>
</organism>
<dbReference type="PATRIC" id="fig|1408254.3.peg.1385"/>
<dbReference type="RefSeq" id="WP_023555419.1">
    <property type="nucleotide sequence ID" value="NZ_KI629787.1"/>
</dbReference>
<evidence type="ECO:0000313" key="2">
    <source>
        <dbReference type="Proteomes" id="UP000017973"/>
    </source>
</evidence>
<name>V6MCR6_9BACL</name>
<dbReference type="STRING" id="1408254.T458_06985"/>